<dbReference type="AlphaFoldDB" id="A0AAN7VVB2"/>
<reference evidence="1" key="1">
    <citation type="submission" date="2023-08" db="EMBL/GenBank/DDBJ databases">
        <title>Black Yeasts Isolated from many extreme environments.</title>
        <authorList>
            <person name="Coleine C."/>
            <person name="Stajich J.E."/>
            <person name="Selbmann L."/>
        </authorList>
    </citation>
    <scope>NUCLEOTIDE SEQUENCE</scope>
    <source>
        <strain evidence="1">CCFEE 5810</strain>
    </source>
</reference>
<protein>
    <submittedName>
        <fullName evidence="1">Uncharacterized protein</fullName>
    </submittedName>
</protein>
<sequence>MGETTNDHLMVIKRLLDERHQLMAEKDRLIVEKDELVESKNRLWQALYQVVRERDAEIDGLKAALHGRGAINGVGKMAKLETAPAKGQACATPPASIVHQNLKKESSDEYACLDECDIPDNIEAQRIPQVKREASGYLLTPSLDAPDEVDVEPPQRSPLAEAAVTVGRSDLGAPSSALFTFAPLIEVSANGAYELGRIGEVAAPVLRSIESQLQTLKQREAEGKSHPCPGHVGTSGCMWTWMHKSGSTTRWTVEDSRSYACAACFSARRACLLWLGHMKWIILPLPPLARQTLPTWQEADYYILQKGATRPIHLPGVWQESKHKKARLQ</sequence>
<proteinExistence type="predicted"/>
<name>A0AAN7VVB2_9PEZI</name>
<gene>
    <name evidence="1" type="ORF">LTR97_002402</name>
</gene>
<evidence type="ECO:0000313" key="1">
    <source>
        <dbReference type="EMBL" id="KAK5705284.1"/>
    </source>
</evidence>
<comment type="caution">
    <text evidence="1">The sequence shown here is derived from an EMBL/GenBank/DDBJ whole genome shotgun (WGS) entry which is preliminary data.</text>
</comment>
<evidence type="ECO:0000313" key="2">
    <source>
        <dbReference type="Proteomes" id="UP001310594"/>
    </source>
</evidence>
<organism evidence="1 2">
    <name type="scientific">Elasticomyces elasticus</name>
    <dbReference type="NCBI Taxonomy" id="574655"/>
    <lineage>
        <taxon>Eukaryota</taxon>
        <taxon>Fungi</taxon>
        <taxon>Dikarya</taxon>
        <taxon>Ascomycota</taxon>
        <taxon>Pezizomycotina</taxon>
        <taxon>Dothideomycetes</taxon>
        <taxon>Dothideomycetidae</taxon>
        <taxon>Mycosphaerellales</taxon>
        <taxon>Teratosphaeriaceae</taxon>
        <taxon>Elasticomyces</taxon>
    </lineage>
</organism>
<accession>A0AAN7VVB2</accession>
<dbReference type="Proteomes" id="UP001310594">
    <property type="component" value="Unassembled WGS sequence"/>
</dbReference>
<dbReference type="EMBL" id="JAVRQU010000003">
    <property type="protein sequence ID" value="KAK5705284.1"/>
    <property type="molecule type" value="Genomic_DNA"/>
</dbReference>